<dbReference type="Proteomes" id="UP001207440">
    <property type="component" value="Unassembled WGS sequence"/>
</dbReference>
<accession>A0AAP3AMU3</accession>
<dbReference type="EMBL" id="JAOZYT010000093">
    <property type="protein sequence ID" value="MCW0524716.1"/>
    <property type="molecule type" value="Genomic_DNA"/>
</dbReference>
<reference evidence="1" key="1">
    <citation type="submission" date="2022-10" db="EMBL/GenBank/DDBJ databases">
        <title>Sifting through the core-genome to identify putative cross-protective antigens against Riemerella anatipestifer.</title>
        <authorList>
            <person name="Zheng X."/>
            <person name="Zhang W."/>
        </authorList>
    </citation>
    <scope>NUCLEOTIDE SEQUENCE</scope>
    <source>
        <strain evidence="1">ZWRA178</strain>
    </source>
</reference>
<organism evidence="1 2">
    <name type="scientific">Riemerella anatipestifer</name>
    <name type="common">Moraxella anatipestifer</name>
    <dbReference type="NCBI Taxonomy" id="34085"/>
    <lineage>
        <taxon>Bacteria</taxon>
        <taxon>Pseudomonadati</taxon>
        <taxon>Bacteroidota</taxon>
        <taxon>Flavobacteriia</taxon>
        <taxon>Flavobacteriales</taxon>
        <taxon>Weeksellaceae</taxon>
        <taxon>Riemerella</taxon>
    </lineage>
</organism>
<comment type="caution">
    <text evidence="1">The sequence shown here is derived from an EMBL/GenBank/DDBJ whole genome shotgun (WGS) entry which is preliminary data.</text>
</comment>
<evidence type="ECO:0000313" key="1">
    <source>
        <dbReference type="EMBL" id="MCW0524716.1"/>
    </source>
</evidence>
<dbReference type="AlphaFoldDB" id="A0AAP3AMU3"/>
<gene>
    <name evidence="1" type="ORF">OKE68_10370</name>
</gene>
<evidence type="ECO:0000313" key="2">
    <source>
        <dbReference type="Proteomes" id="UP001207440"/>
    </source>
</evidence>
<sequence>MKPIYTTIPVDLCEYALVSRKINHLLLFVYLKHISSGHVRFDTSLYKYWATDLGVSEKTIRSCIKWLIKKKWITVNNKRNTLRIISYGQLKRKLRLKGKSAIIYEPDDFSGFSKFCCGVAVTKIFRLIRWMNRKRSVSKMAYTSTSRSKSSKGFQPIPLKRLAKSLKVSNSTANNYKKKAKEAGFIETKRQVTTLTDTNDDKILKENLYV</sequence>
<dbReference type="RefSeq" id="WP_253066556.1">
    <property type="nucleotide sequence ID" value="NZ_JAMXVR010000087.1"/>
</dbReference>
<proteinExistence type="predicted"/>
<protein>
    <submittedName>
        <fullName evidence="1">DUF1804 family protein</fullName>
    </submittedName>
</protein>
<name>A0AAP3AMU3_RIEAN</name>
<feature type="non-terminal residue" evidence="1">
    <location>
        <position position="210"/>
    </location>
</feature>